<dbReference type="EMBL" id="VIEB01000259">
    <property type="protein sequence ID" value="TQD98035.1"/>
    <property type="molecule type" value="Genomic_DNA"/>
</dbReference>
<name>A0A540MH04_MALBA</name>
<accession>A0A540MH04</accession>
<dbReference type="AlphaFoldDB" id="A0A540MH04"/>
<comment type="caution">
    <text evidence="1">The sequence shown here is derived from an EMBL/GenBank/DDBJ whole genome shotgun (WGS) entry which is preliminary data.</text>
</comment>
<protein>
    <submittedName>
        <fullName evidence="1">Uncharacterized protein</fullName>
    </submittedName>
</protein>
<organism evidence="1 2">
    <name type="scientific">Malus baccata</name>
    <name type="common">Siberian crab apple</name>
    <name type="synonym">Pyrus baccata</name>
    <dbReference type="NCBI Taxonomy" id="106549"/>
    <lineage>
        <taxon>Eukaryota</taxon>
        <taxon>Viridiplantae</taxon>
        <taxon>Streptophyta</taxon>
        <taxon>Embryophyta</taxon>
        <taxon>Tracheophyta</taxon>
        <taxon>Spermatophyta</taxon>
        <taxon>Magnoliopsida</taxon>
        <taxon>eudicotyledons</taxon>
        <taxon>Gunneridae</taxon>
        <taxon>Pentapetalae</taxon>
        <taxon>rosids</taxon>
        <taxon>fabids</taxon>
        <taxon>Rosales</taxon>
        <taxon>Rosaceae</taxon>
        <taxon>Amygdaloideae</taxon>
        <taxon>Maleae</taxon>
        <taxon>Malus</taxon>
    </lineage>
</organism>
<keyword evidence="2" id="KW-1185">Reference proteome</keyword>
<evidence type="ECO:0000313" key="2">
    <source>
        <dbReference type="Proteomes" id="UP000315295"/>
    </source>
</evidence>
<sequence>MLVCVCMGRDEIYTYPTTNELYALATLHTSIYSAESLFSVTGGNPCKLLTIHGYKLGPLTLVLRPHSGLRNEDYEASYEAFPYQ</sequence>
<gene>
    <name evidence="1" type="ORF">C1H46_016300</name>
</gene>
<evidence type="ECO:0000313" key="1">
    <source>
        <dbReference type="EMBL" id="TQD98035.1"/>
    </source>
</evidence>
<proteinExistence type="predicted"/>
<reference evidence="1 2" key="1">
    <citation type="journal article" date="2019" name="G3 (Bethesda)">
        <title>Sequencing of a Wild Apple (Malus baccata) Genome Unravels the Differences Between Cultivated and Wild Apple Species Regarding Disease Resistance and Cold Tolerance.</title>
        <authorList>
            <person name="Chen X."/>
        </authorList>
    </citation>
    <scope>NUCLEOTIDE SEQUENCE [LARGE SCALE GENOMIC DNA]</scope>
    <source>
        <strain evidence="2">cv. Shandingzi</strain>
        <tissue evidence="1">Leaves</tissue>
    </source>
</reference>
<dbReference type="Proteomes" id="UP000315295">
    <property type="component" value="Unassembled WGS sequence"/>
</dbReference>